<proteinExistence type="predicted"/>
<feature type="compositionally biased region" description="Polar residues" evidence="1">
    <location>
        <begin position="35"/>
        <end position="55"/>
    </location>
</feature>
<comment type="caution">
    <text evidence="2">The sequence shown here is derived from an EMBL/GenBank/DDBJ whole genome shotgun (WGS) entry which is preliminary data.</text>
</comment>
<feature type="compositionally biased region" description="Polar residues" evidence="1">
    <location>
        <begin position="1"/>
        <end position="28"/>
    </location>
</feature>
<dbReference type="InterPro" id="IPR008979">
    <property type="entry name" value="Galactose-bd-like_sf"/>
</dbReference>
<feature type="region of interest" description="Disordered" evidence="1">
    <location>
        <begin position="1"/>
        <end position="59"/>
    </location>
</feature>
<protein>
    <submittedName>
        <fullName evidence="2">Uncharacterized protein</fullName>
    </submittedName>
</protein>
<evidence type="ECO:0000256" key="1">
    <source>
        <dbReference type="SAM" id="MobiDB-lite"/>
    </source>
</evidence>
<organism evidence="2 3">
    <name type="scientific">Lymnaea stagnalis</name>
    <name type="common">Great pond snail</name>
    <name type="synonym">Helix stagnalis</name>
    <dbReference type="NCBI Taxonomy" id="6523"/>
    <lineage>
        <taxon>Eukaryota</taxon>
        <taxon>Metazoa</taxon>
        <taxon>Spiralia</taxon>
        <taxon>Lophotrochozoa</taxon>
        <taxon>Mollusca</taxon>
        <taxon>Gastropoda</taxon>
        <taxon>Heterobranchia</taxon>
        <taxon>Euthyneura</taxon>
        <taxon>Panpulmonata</taxon>
        <taxon>Hygrophila</taxon>
        <taxon>Lymnaeoidea</taxon>
        <taxon>Lymnaeidae</taxon>
        <taxon>Lymnaea</taxon>
    </lineage>
</organism>
<dbReference type="AlphaFoldDB" id="A0AAV2ILK4"/>
<gene>
    <name evidence="2" type="ORF">GSLYS_00021358001</name>
</gene>
<dbReference type="Gene3D" id="2.60.120.260">
    <property type="entry name" value="Galactose-binding domain-like"/>
    <property type="match status" value="1"/>
</dbReference>
<dbReference type="SUPFAM" id="SSF49785">
    <property type="entry name" value="Galactose-binding domain-like"/>
    <property type="match status" value="1"/>
</dbReference>
<reference evidence="2 3" key="1">
    <citation type="submission" date="2024-04" db="EMBL/GenBank/DDBJ databases">
        <authorList>
            <consortium name="Genoscope - CEA"/>
            <person name="William W."/>
        </authorList>
    </citation>
    <scope>NUCLEOTIDE SEQUENCE [LARGE SCALE GENOMIC DNA]</scope>
</reference>
<dbReference type="Pfam" id="PF22633">
    <property type="entry name" value="F5_F8_type_C_2"/>
    <property type="match status" value="1"/>
</dbReference>
<accession>A0AAV2ILK4</accession>
<evidence type="ECO:0000313" key="2">
    <source>
        <dbReference type="EMBL" id="CAL1548041.1"/>
    </source>
</evidence>
<dbReference type="PANTHER" id="PTHR45713">
    <property type="entry name" value="FTP DOMAIN-CONTAINING PROTEIN"/>
    <property type="match status" value="1"/>
</dbReference>
<dbReference type="InterPro" id="IPR051941">
    <property type="entry name" value="BG_Antigen-Binding_Lectin"/>
</dbReference>
<name>A0AAV2ILK4_LYMST</name>
<feature type="non-terminal residue" evidence="2">
    <location>
        <position position="1"/>
    </location>
</feature>
<dbReference type="EMBL" id="CAXITT010001152">
    <property type="protein sequence ID" value="CAL1548041.1"/>
    <property type="molecule type" value="Genomic_DNA"/>
</dbReference>
<dbReference type="PANTHER" id="PTHR45713:SF6">
    <property type="entry name" value="F5_8 TYPE C DOMAIN-CONTAINING PROTEIN"/>
    <property type="match status" value="1"/>
</dbReference>
<dbReference type="Proteomes" id="UP001497497">
    <property type="component" value="Unassembled WGS sequence"/>
</dbReference>
<evidence type="ECO:0000313" key="3">
    <source>
        <dbReference type="Proteomes" id="UP001497497"/>
    </source>
</evidence>
<sequence>GRNIALKQNTSQTSTSLHGNSYDYSRSENAVDGNTDGSFRQKSCTRTDSQGQKPSWTVRLSGHHVVNRYNIYNRKGGQ</sequence>
<keyword evidence="3" id="KW-1185">Reference proteome</keyword>